<dbReference type="PROSITE" id="PS50234">
    <property type="entry name" value="VWFA"/>
    <property type="match status" value="1"/>
</dbReference>
<dbReference type="InterPro" id="IPR002035">
    <property type="entry name" value="VWF_A"/>
</dbReference>
<organism evidence="2 3">
    <name type="scientific">Ruegeria marisflavi</name>
    <dbReference type="NCBI Taxonomy" id="2984152"/>
    <lineage>
        <taxon>Bacteria</taxon>
        <taxon>Pseudomonadati</taxon>
        <taxon>Pseudomonadota</taxon>
        <taxon>Alphaproteobacteria</taxon>
        <taxon>Rhodobacterales</taxon>
        <taxon>Roseobacteraceae</taxon>
        <taxon>Ruegeria</taxon>
    </lineage>
</organism>
<protein>
    <submittedName>
        <fullName evidence="2">Ig-like domain-containing protein</fullName>
    </submittedName>
</protein>
<dbReference type="SUPFAM" id="SSF53300">
    <property type="entry name" value="vWA-like"/>
    <property type="match status" value="1"/>
</dbReference>
<dbReference type="Gene3D" id="3.40.50.410">
    <property type="entry name" value="von Willebrand factor, type A domain"/>
    <property type="match status" value="1"/>
</dbReference>
<dbReference type="InterPro" id="IPR036465">
    <property type="entry name" value="vWFA_dom_sf"/>
</dbReference>
<dbReference type="EMBL" id="JAOVQN010000048">
    <property type="protein sequence ID" value="MCU9840558.1"/>
    <property type="molecule type" value="Genomic_DNA"/>
</dbReference>
<dbReference type="Pfam" id="PF17963">
    <property type="entry name" value="Big_9"/>
    <property type="match status" value="1"/>
</dbReference>
<comment type="caution">
    <text evidence="2">The sequence shown here is derived from an EMBL/GenBank/DDBJ whole genome shotgun (WGS) entry which is preliminary data.</text>
</comment>
<dbReference type="SMART" id="SM00327">
    <property type="entry name" value="VWA"/>
    <property type="match status" value="1"/>
</dbReference>
<name>A0ABT2WXC0_9RHOB</name>
<feature type="non-terminal residue" evidence="2">
    <location>
        <position position="1"/>
    </location>
</feature>
<dbReference type="CDD" id="cd00198">
    <property type="entry name" value="vWFA"/>
    <property type="match status" value="1"/>
</dbReference>
<evidence type="ECO:0000313" key="2">
    <source>
        <dbReference type="EMBL" id="MCU9840558.1"/>
    </source>
</evidence>
<evidence type="ECO:0000313" key="3">
    <source>
        <dbReference type="Proteomes" id="UP001321014"/>
    </source>
</evidence>
<dbReference type="RefSeq" id="WP_263390417.1">
    <property type="nucleotide sequence ID" value="NZ_JAOVQN010000048.1"/>
</dbReference>
<dbReference type="Proteomes" id="UP001321014">
    <property type="component" value="Unassembled WGS sequence"/>
</dbReference>
<evidence type="ECO:0000259" key="1">
    <source>
        <dbReference type="PROSITE" id="PS50234"/>
    </source>
</evidence>
<accession>A0ABT2WXC0</accession>
<keyword evidence="3" id="KW-1185">Reference proteome</keyword>
<dbReference type="Gene3D" id="2.60.40.2810">
    <property type="match status" value="1"/>
</dbReference>
<dbReference type="Pfam" id="PF00092">
    <property type="entry name" value="VWA"/>
    <property type="match status" value="1"/>
</dbReference>
<proteinExistence type="predicted"/>
<feature type="domain" description="VWFA" evidence="1">
    <location>
        <begin position="153"/>
        <end position="334"/>
    </location>
</feature>
<gene>
    <name evidence="2" type="ORF">OEZ49_22685</name>
</gene>
<reference evidence="2 3" key="1">
    <citation type="submission" date="2022-10" db="EMBL/GenBank/DDBJ databases">
        <title>Ruegeria sp. nov., isolated from ocean surface water.</title>
        <authorList>
            <person name="He W."/>
            <person name="Wang L."/>
            <person name="Zhang D.-F."/>
        </authorList>
    </citation>
    <scope>NUCLEOTIDE SEQUENCE [LARGE SCALE GENOMIC DNA]</scope>
    <source>
        <strain evidence="2 3">WL0004</strain>
    </source>
</reference>
<sequence>YTVSDGQGGTDTATVTVTVTPVNDAPVANSDYAITDQNVPVTFNVLANDTDIDGDGLTLASVGSAANGSVSFSGSSVTYTPDADFYGVDTFTYTVSDGKGGTDTATAVVVVGQDVTTLPDDVPVSIIFNPETPGDPPGTFILEVMPTSSTAINLLIAMDSSGSITQNGWNDLVASVSSALDTLAEQFEGSATEVNVFLTSYAASASTIGPFDLVDEHTNLITQLNNLPFQAGSTSWESAFIEAERILSGQSADDANIMYFITDGNPLPHTQDWEGALDTLNANVEVDIEAFAVGPNVTLSNLDIVDSDGVGTTVATPAVIADALGETPLFNAQLIDFSLSLNVDGVDLGEIADENSSALTTSGLNYSVALQDIPNIDSLLGSLNVFYATATFDLDGDTSTTSDQIDIFAGGVIEIAPSTGASALSEPSPQSSEEPIEVPFTMSAASLPVYSQPALSTSVTDSSTSDLQPLTLSDLMDVVPESSDTLTKDNIFDGLNGGNHDPISGINGSQTDAEMIGFFGSYSSLGLEEVATNTLPTT</sequence>